<comment type="caution">
    <text evidence="2">The sequence shown here is derived from an EMBL/GenBank/DDBJ whole genome shotgun (WGS) entry which is preliminary data.</text>
</comment>
<feature type="signal peptide" evidence="1">
    <location>
        <begin position="1"/>
        <end position="18"/>
    </location>
</feature>
<dbReference type="Pfam" id="PF02995">
    <property type="entry name" value="DUF229"/>
    <property type="match status" value="1"/>
</dbReference>
<evidence type="ECO:0000313" key="3">
    <source>
        <dbReference type="Proteomes" id="UP001303046"/>
    </source>
</evidence>
<dbReference type="PANTHER" id="PTHR10974:SF6">
    <property type="entry name" value="PROTEIN CBG19234"/>
    <property type="match status" value="1"/>
</dbReference>
<sequence length="638" mass="73184">MSASTTLVSWLLVAGLLAASFYFYSNHKYLTYVNTADSFDQFYLSIPAQVVSSIMENECKWPVLPTIDVTHNAHFRNIRCNAVMNPFAFLDEFGFLEVSTPIIGGDLSVETGITCSYQALQNNSTGDIIPASSTEIEFNRPTAIHHDQFVVQCRQNSEPKKLVYKKAFVNVPIAAGPVAETKFTESSWEYPSLALLVFDSVSSNHFKRSLPRTAKFLVENDFITMNMYNELTDNSNDNILTILRGGEESSENQTFLWEAMKERQCMTYLSEEVGNFTSILSNISLDVEHDLRPFYEISRETTEGHCTKDGRVASYEYLENWKKALLNSKKYCHFSVHYMRTLTRDDPDHLSLLDGELRSSLEALKANGLFEDTVFVLVSGTGNSLGSRVNDRLFTARVEERSPFFSIKLPEKFLKKHYTMRSNIATNANRLTNTIDVGLTLMDIATINSIYPSEYTFKRDKGISLLRNYHRYHWSCDDAGIPPRLCLCMDEKVLQSKEYPSSSKEFNQLFEYVKTEALKNDCLQEVVVLPNQPQLTVLSLNPMVQHGVRKEADWRELRKLHHDMGMNYVEITVEIHAVHRSTDLKMIKLNALMRFRHTQMTGFEPVGTPVITWANIQCYAKRIEQFCEMCYYNRLMTE</sequence>
<accession>A0ABR1DA20</accession>
<reference evidence="2 3" key="1">
    <citation type="submission" date="2023-08" db="EMBL/GenBank/DDBJ databases">
        <title>A Necator americanus chromosomal reference genome.</title>
        <authorList>
            <person name="Ilik V."/>
            <person name="Petrzelkova K.J."/>
            <person name="Pardy F."/>
            <person name="Fuh T."/>
            <person name="Niatou-Singa F.S."/>
            <person name="Gouil Q."/>
            <person name="Baker L."/>
            <person name="Ritchie M.E."/>
            <person name="Jex A.R."/>
            <person name="Gazzola D."/>
            <person name="Li H."/>
            <person name="Toshio Fujiwara R."/>
            <person name="Zhan B."/>
            <person name="Aroian R.V."/>
            <person name="Pafco B."/>
            <person name="Schwarz E.M."/>
        </authorList>
    </citation>
    <scope>NUCLEOTIDE SEQUENCE [LARGE SCALE GENOMIC DNA]</scope>
    <source>
        <strain evidence="2 3">Aroian</strain>
        <tissue evidence="2">Whole animal</tissue>
    </source>
</reference>
<gene>
    <name evidence="2" type="primary">Necator_chrIV.g13790</name>
    <name evidence="2" type="ORF">RB195_000498</name>
</gene>
<evidence type="ECO:0000256" key="1">
    <source>
        <dbReference type="SAM" id="SignalP"/>
    </source>
</evidence>
<dbReference type="InterPro" id="IPR017850">
    <property type="entry name" value="Alkaline_phosphatase_core_sf"/>
</dbReference>
<dbReference type="EMBL" id="JAVFWL010000004">
    <property type="protein sequence ID" value="KAK6747329.1"/>
    <property type="molecule type" value="Genomic_DNA"/>
</dbReference>
<keyword evidence="1" id="KW-0732">Signal</keyword>
<keyword evidence="3" id="KW-1185">Reference proteome</keyword>
<dbReference type="Gene3D" id="3.40.720.10">
    <property type="entry name" value="Alkaline Phosphatase, subunit A"/>
    <property type="match status" value="1"/>
</dbReference>
<organism evidence="2 3">
    <name type="scientific">Necator americanus</name>
    <name type="common">Human hookworm</name>
    <dbReference type="NCBI Taxonomy" id="51031"/>
    <lineage>
        <taxon>Eukaryota</taxon>
        <taxon>Metazoa</taxon>
        <taxon>Ecdysozoa</taxon>
        <taxon>Nematoda</taxon>
        <taxon>Chromadorea</taxon>
        <taxon>Rhabditida</taxon>
        <taxon>Rhabditina</taxon>
        <taxon>Rhabditomorpha</taxon>
        <taxon>Strongyloidea</taxon>
        <taxon>Ancylostomatidae</taxon>
        <taxon>Bunostominae</taxon>
        <taxon>Necator</taxon>
    </lineage>
</organism>
<dbReference type="InterPro" id="IPR004245">
    <property type="entry name" value="DUF229"/>
</dbReference>
<evidence type="ECO:0000313" key="2">
    <source>
        <dbReference type="EMBL" id="KAK6747329.1"/>
    </source>
</evidence>
<name>A0ABR1DA20_NECAM</name>
<protein>
    <submittedName>
        <fullName evidence="2">Uncharacterized protein</fullName>
    </submittedName>
</protein>
<proteinExistence type="predicted"/>
<feature type="chain" id="PRO_5045672518" evidence="1">
    <location>
        <begin position="19"/>
        <end position="638"/>
    </location>
</feature>
<dbReference type="PANTHER" id="PTHR10974">
    <property type="entry name" value="FI08016P-RELATED"/>
    <property type="match status" value="1"/>
</dbReference>
<dbReference type="Proteomes" id="UP001303046">
    <property type="component" value="Unassembled WGS sequence"/>
</dbReference>
<dbReference type="CDD" id="cd16021">
    <property type="entry name" value="ALP_like"/>
    <property type="match status" value="1"/>
</dbReference>